<dbReference type="AlphaFoldDB" id="A0A835XHT6"/>
<protein>
    <recommendedName>
        <fullName evidence="3">protein-serine/threonine phosphatase</fullName>
        <ecNumber evidence="3">3.1.3.16</ecNumber>
    </recommendedName>
</protein>
<dbReference type="Proteomes" id="UP000612055">
    <property type="component" value="Unassembled WGS sequence"/>
</dbReference>
<keyword evidence="4" id="KW-0479">Metal-binding</keyword>
<dbReference type="EMBL" id="JAEHOE010000192">
    <property type="protein sequence ID" value="KAG2483038.1"/>
    <property type="molecule type" value="Genomic_DNA"/>
</dbReference>
<evidence type="ECO:0000256" key="6">
    <source>
        <dbReference type="ARBA" id="ARBA00022842"/>
    </source>
</evidence>
<evidence type="ECO:0000256" key="3">
    <source>
        <dbReference type="ARBA" id="ARBA00013081"/>
    </source>
</evidence>
<keyword evidence="13" id="KW-1185">Reference proteome</keyword>
<keyword evidence="8" id="KW-0464">Manganese</keyword>
<dbReference type="EC" id="3.1.3.16" evidence="3"/>
<dbReference type="SUPFAM" id="SSF81606">
    <property type="entry name" value="PP2C-like"/>
    <property type="match status" value="1"/>
</dbReference>
<dbReference type="SMART" id="SM00332">
    <property type="entry name" value="PP2Cc"/>
    <property type="match status" value="1"/>
</dbReference>
<evidence type="ECO:0000313" key="12">
    <source>
        <dbReference type="EMBL" id="KAG2483038.1"/>
    </source>
</evidence>
<dbReference type="InterPro" id="IPR015655">
    <property type="entry name" value="PP2C"/>
</dbReference>
<feature type="region of interest" description="Disordered" evidence="10">
    <location>
        <begin position="173"/>
        <end position="259"/>
    </location>
</feature>
<dbReference type="PANTHER" id="PTHR47992">
    <property type="entry name" value="PROTEIN PHOSPHATASE"/>
    <property type="match status" value="1"/>
</dbReference>
<dbReference type="Pfam" id="PF00481">
    <property type="entry name" value="PP2C"/>
    <property type="match status" value="1"/>
</dbReference>
<dbReference type="InterPro" id="IPR001932">
    <property type="entry name" value="PPM-type_phosphatase-like_dom"/>
</dbReference>
<accession>A0A835XHT6</accession>
<feature type="domain" description="PPM-type phosphatase" evidence="11">
    <location>
        <begin position="117"/>
        <end position="457"/>
    </location>
</feature>
<dbReference type="InterPro" id="IPR000222">
    <property type="entry name" value="PP2C_BS"/>
</dbReference>
<dbReference type="GO" id="GO:0004722">
    <property type="term" value="F:protein serine/threonine phosphatase activity"/>
    <property type="evidence" value="ECO:0007669"/>
    <property type="project" value="UniProtKB-EC"/>
</dbReference>
<feature type="compositionally biased region" description="Low complexity" evidence="10">
    <location>
        <begin position="77"/>
        <end position="92"/>
    </location>
</feature>
<evidence type="ECO:0000256" key="9">
    <source>
        <dbReference type="RuleBase" id="RU003465"/>
    </source>
</evidence>
<evidence type="ECO:0000256" key="10">
    <source>
        <dbReference type="SAM" id="MobiDB-lite"/>
    </source>
</evidence>
<reference evidence="12" key="1">
    <citation type="journal article" date="2020" name="bioRxiv">
        <title>Comparative genomics of Chlamydomonas.</title>
        <authorList>
            <person name="Craig R.J."/>
            <person name="Hasan A.R."/>
            <person name="Ness R.W."/>
            <person name="Keightley P.D."/>
        </authorList>
    </citation>
    <scope>NUCLEOTIDE SEQUENCE</scope>
    <source>
        <strain evidence="12">CCAP 11/70</strain>
    </source>
</reference>
<comment type="cofactor">
    <cofactor evidence="2">
        <name>Mg(2+)</name>
        <dbReference type="ChEBI" id="CHEBI:18420"/>
    </cofactor>
</comment>
<feature type="compositionally biased region" description="Polar residues" evidence="10">
    <location>
        <begin position="115"/>
        <end position="126"/>
    </location>
</feature>
<dbReference type="Gene3D" id="3.60.40.10">
    <property type="entry name" value="PPM-type phosphatase domain"/>
    <property type="match status" value="1"/>
</dbReference>
<keyword evidence="5 9" id="KW-0378">Hydrolase</keyword>
<dbReference type="OrthoDB" id="10264738at2759"/>
<comment type="similarity">
    <text evidence="9">Belongs to the PP2C family.</text>
</comment>
<name>A0A835XHT6_9CHLO</name>
<dbReference type="GO" id="GO:0046872">
    <property type="term" value="F:metal ion binding"/>
    <property type="evidence" value="ECO:0007669"/>
    <property type="project" value="UniProtKB-KW"/>
</dbReference>
<evidence type="ECO:0000256" key="7">
    <source>
        <dbReference type="ARBA" id="ARBA00022912"/>
    </source>
</evidence>
<dbReference type="CDD" id="cd00143">
    <property type="entry name" value="PP2Cc"/>
    <property type="match status" value="1"/>
</dbReference>
<keyword evidence="6" id="KW-0460">Magnesium</keyword>
<evidence type="ECO:0000256" key="8">
    <source>
        <dbReference type="ARBA" id="ARBA00023211"/>
    </source>
</evidence>
<comment type="cofactor">
    <cofactor evidence="1">
        <name>Mn(2+)</name>
        <dbReference type="ChEBI" id="CHEBI:29035"/>
    </cofactor>
</comment>
<evidence type="ECO:0000313" key="13">
    <source>
        <dbReference type="Proteomes" id="UP000612055"/>
    </source>
</evidence>
<dbReference type="SMART" id="SM00331">
    <property type="entry name" value="PP2C_SIG"/>
    <property type="match status" value="1"/>
</dbReference>
<evidence type="ECO:0000256" key="5">
    <source>
        <dbReference type="ARBA" id="ARBA00022801"/>
    </source>
</evidence>
<evidence type="ECO:0000256" key="2">
    <source>
        <dbReference type="ARBA" id="ARBA00001946"/>
    </source>
</evidence>
<evidence type="ECO:0000256" key="4">
    <source>
        <dbReference type="ARBA" id="ARBA00022723"/>
    </source>
</evidence>
<organism evidence="12 13">
    <name type="scientific">Edaphochlamys debaryana</name>
    <dbReference type="NCBI Taxonomy" id="47281"/>
    <lineage>
        <taxon>Eukaryota</taxon>
        <taxon>Viridiplantae</taxon>
        <taxon>Chlorophyta</taxon>
        <taxon>core chlorophytes</taxon>
        <taxon>Chlorophyceae</taxon>
        <taxon>CS clade</taxon>
        <taxon>Chlamydomonadales</taxon>
        <taxon>Chlamydomonadales incertae sedis</taxon>
        <taxon>Edaphochlamys</taxon>
    </lineage>
</organism>
<dbReference type="InterPro" id="IPR036457">
    <property type="entry name" value="PPM-type-like_dom_sf"/>
</dbReference>
<evidence type="ECO:0000259" key="11">
    <source>
        <dbReference type="PROSITE" id="PS51746"/>
    </source>
</evidence>
<feature type="compositionally biased region" description="Basic and acidic residues" evidence="10">
    <location>
        <begin position="216"/>
        <end position="226"/>
    </location>
</feature>
<proteinExistence type="inferred from homology"/>
<sequence>MSAPAPKEEPAPRPVKWAGACPSYAAKSVVGQRMTMEDSWQAVPDLLVIPKWWTCNARDHLPPAIPRAGEVPADPPAQGEAQGEAQTAASTGEAGSGTTPLASSGRVDDAPPTPNASQGLDPQQQAALHGTEPVTVHFFAVYDGHGGPDVAKHCAKSLHEHLKTVVTASVRADGMPTSGPLPTASPAGPVSSSGVALDASAPEGNGKEAVAAGKEGNGKDAPDAAKEAAPAAAADKKADGGGGGKEGTPSSPEAAAAAAEVWPSRVDGIEAALKSAFLHTDSQLAQTRSAHEVGTTAVVSLVTARHLWVGNCGDSRALLCREGEAVALSLDHKATRVDEVSRVEQAGGYVWWDRVMGELAVSRAIGDHCLRPFVIAEPEITSVMRRREDLLLIMASDGLWDVFTNDEARTLALEKFSGELARTSSSKMAVKKAASSLAKAALAKGSRDNVTVVVVDVRPQGGGGGHHSAHAAAAATGTAAAAAAAAGGAAAGGAAAHAAVAAAGAAPAAVAAVKTAEAKEGGAGAQQPPSPETPNGSDLDD</sequence>
<comment type="caution">
    <text evidence="12">The sequence shown here is derived from an EMBL/GenBank/DDBJ whole genome shotgun (WGS) entry which is preliminary data.</text>
</comment>
<keyword evidence="7 9" id="KW-0904">Protein phosphatase</keyword>
<evidence type="ECO:0000256" key="1">
    <source>
        <dbReference type="ARBA" id="ARBA00001936"/>
    </source>
</evidence>
<feature type="region of interest" description="Disordered" evidence="10">
    <location>
        <begin position="511"/>
        <end position="541"/>
    </location>
</feature>
<feature type="region of interest" description="Disordered" evidence="10">
    <location>
        <begin position="60"/>
        <end position="127"/>
    </location>
</feature>
<dbReference type="PROSITE" id="PS51746">
    <property type="entry name" value="PPM_2"/>
    <property type="match status" value="1"/>
</dbReference>
<gene>
    <name evidence="12" type="ORF">HYH03_018067</name>
</gene>
<dbReference type="PROSITE" id="PS01032">
    <property type="entry name" value="PPM_1"/>
    <property type="match status" value="1"/>
</dbReference>